<dbReference type="EMBL" id="CP015230">
    <property type="protein sequence ID" value="ANP41571.1"/>
    <property type="molecule type" value="Genomic_DNA"/>
</dbReference>
<evidence type="ECO:0000313" key="2">
    <source>
        <dbReference type="Proteomes" id="UP000013243"/>
    </source>
</evidence>
<dbReference type="OrthoDB" id="7658488at2"/>
<proteinExistence type="predicted"/>
<dbReference type="STRING" id="1265309.K529_012405"/>
<protein>
    <submittedName>
        <fullName evidence="1">Uncharacterized protein</fullName>
    </submittedName>
</protein>
<sequence>MTTYVPKSVQDALDKARIEGMKKKNRLRVHVGDEIYPVLRLWDSGFSVEEETVPQLRGLVDLYDGARHLSQCLIVASEAEAGEMCYDFKRATAAAETAPLDFYRAPDAPVGLLGHEQHLGEG</sequence>
<dbReference type="KEGG" id="rmb:K529_012405"/>
<organism evidence="1 2">
    <name type="scientific">Tritonibacter mobilis F1926</name>
    <dbReference type="NCBI Taxonomy" id="1265309"/>
    <lineage>
        <taxon>Bacteria</taxon>
        <taxon>Pseudomonadati</taxon>
        <taxon>Pseudomonadota</taxon>
        <taxon>Alphaproteobacteria</taxon>
        <taxon>Rhodobacterales</taxon>
        <taxon>Paracoccaceae</taxon>
        <taxon>Tritonibacter</taxon>
    </lineage>
</organism>
<name>A0A1B1A4Z0_9RHOB</name>
<dbReference type="GeneID" id="28250649"/>
<accession>A0A1B1A4Z0</accession>
<reference evidence="1 2" key="1">
    <citation type="journal article" date="2016" name="ISME J.">
        <title>Global occurrence and heterogeneity of the Roseobacter-clade species Ruegeria mobilis.</title>
        <authorList>
            <person name="Sonnenschein E."/>
            <person name="Gram L."/>
        </authorList>
    </citation>
    <scope>NUCLEOTIDE SEQUENCE [LARGE SCALE GENOMIC DNA]</scope>
    <source>
        <strain evidence="1 2">F1926</strain>
    </source>
</reference>
<evidence type="ECO:0000313" key="1">
    <source>
        <dbReference type="EMBL" id="ANP41571.1"/>
    </source>
</evidence>
<gene>
    <name evidence="1" type="ORF">K529_012405</name>
</gene>
<dbReference type="AlphaFoldDB" id="A0A1B1A4Z0"/>
<dbReference type="Proteomes" id="UP000013243">
    <property type="component" value="Chromosome"/>
</dbReference>
<dbReference type="RefSeq" id="WP_005615084.1">
    <property type="nucleotide sequence ID" value="NZ_CP015230.1"/>
</dbReference>